<gene>
    <name evidence="1" type="ORF">RHGRI_025690</name>
</gene>
<sequence>MAQQAVRDDRYAVAEDVNEGDEAVRGAQLGERFQQIKDTHEALVKRATLIVDNQPHYYPLNLCSFMEEGFKKTNDYNTLFSDTFLILGVPNDIHAVGTVGGVREFVQVSGLLNELTIVDFVVKIGLGKEVKFEKTNLKFKTNADKA</sequence>
<protein>
    <submittedName>
        <fullName evidence="1">Uncharacterized protein</fullName>
    </submittedName>
</protein>
<proteinExistence type="predicted"/>
<comment type="caution">
    <text evidence="1">The sequence shown here is derived from an EMBL/GenBank/DDBJ whole genome shotgun (WGS) entry which is preliminary data.</text>
</comment>
<organism evidence="1 2">
    <name type="scientific">Rhododendron griersonianum</name>
    <dbReference type="NCBI Taxonomy" id="479676"/>
    <lineage>
        <taxon>Eukaryota</taxon>
        <taxon>Viridiplantae</taxon>
        <taxon>Streptophyta</taxon>
        <taxon>Embryophyta</taxon>
        <taxon>Tracheophyta</taxon>
        <taxon>Spermatophyta</taxon>
        <taxon>Magnoliopsida</taxon>
        <taxon>eudicotyledons</taxon>
        <taxon>Gunneridae</taxon>
        <taxon>Pentapetalae</taxon>
        <taxon>asterids</taxon>
        <taxon>Ericales</taxon>
        <taxon>Ericaceae</taxon>
        <taxon>Ericoideae</taxon>
        <taxon>Rhodoreae</taxon>
        <taxon>Rhododendron</taxon>
    </lineage>
</organism>
<evidence type="ECO:0000313" key="2">
    <source>
        <dbReference type="Proteomes" id="UP000823749"/>
    </source>
</evidence>
<evidence type="ECO:0000313" key="1">
    <source>
        <dbReference type="EMBL" id="KAG5530800.1"/>
    </source>
</evidence>
<keyword evidence="2" id="KW-1185">Reference proteome</keyword>
<accession>A0AAV6ISB7</accession>
<dbReference type="AlphaFoldDB" id="A0AAV6ISB7"/>
<name>A0AAV6ISB7_9ERIC</name>
<dbReference type="EMBL" id="JACTNZ010000009">
    <property type="protein sequence ID" value="KAG5530800.1"/>
    <property type="molecule type" value="Genomic_DNA"/>
</dbReference>
<reference evidence="1" key="1">
    <citation type="submission" date="2020-08" db="EMBL/GenBank/DDBJ databases">
        <title>Plant Genome Project.</title>
        <authorList>
            <person name="Zhang R.-G."/>
        </authorList>
    </citation>
    <scope>NUCLEOTIDE SEQUENCE</scope>
    <source>
        <strain evidence="1">WSP0</strain>
        <tissue evidence="1">Leaf</tissue>
    </source>
</reference>
<dbReference type="Proteomes" id="UP000823749">
    <property type="component" value="Chromosome 9"/>
</dbReference>